<proteinExistence type="predicted"/>
<sequence length="244" mass="28303">MLATGRYAQWQSRFLRYINTRPNSDALRKCILEGPYTPSLSQFQLYMQEGKSLNIQDVKTNLFWEFGKFTSHDGESMESYYSRFYKMINEMIRNNLTVATMQVNVQFLQQLQPEWSRFVTIVKQKHDLDTVSYHKLFDVLKQYQKEVNEIHAERIAKNANPLALVATAQQYPDPYYQAPKSHKSYAPTSKQSSSTISNASTKYKGKKIAKPITPLYESASEEDSDPEQAQRDKDMQKNLALIAK</sequence>
<name>A0ABQ5IVD8_9ASTR</name>
<evidence type="ECO:0008006" key="4">
    <source>
        <dbReference type="Google" id="ProtNLM"/>
    </source>
</evidence>
<evidence type="ECO:0000313" key="2">
    <source>
        <dbReference type="EMBL" id="GJU03168.1"/>
    </source>
</evidence>
<evidence type="ECO:0000256" key="1">
    <source>
        <dbReference type="SAM" id="MobiDB-lite"/>
    </source>
</evidence>
<evidence type="ECO:0000313" key="3">
    <source>
        <dbReference type="Proteomes" id="UP001151760"/>
    </source>
</evidence>
<feature type="compositionally biased region" description="Polar residues" evidence="1">
    <location>
        <begin position="186"/>
        <end position="201"/>
    </location>
</feature>
<reference evidence="2" key="1">
    <citation type="journal article" date="2022" name="Int. J. Mol. Sci.">
        <title>Draft Genome of Tanacetum Coccineum: Genomic Comparison of Closely Related Tanacetum-Family Plants.</title>
        <authorList>
            <person name="Yamashiro T."/>
            <person name="Shiraishi A."/>
            <person name="Nakayama K."/>
            <person name="Satake H."/>
        </authorList>
    </citation>
    <scope>NUCLEOTIDE SEQUENCE</scope>
</reference>
<comment type="caution">
    <text evidence="2">The sequence shown here is derived from an EMBL/GenBank/DDBJ whole genome shotgun (WGS) entry which is preliminary data.</text>
</comment>
<keyword evidence="3" id="KW-1185">Reference proteome</keyword>
<accession>A0ABQ5IVD8</accession>
<dbReference type="EMBL" id="BQNB010021127">
    <property type="protein sequence ID" value="GJU03168.1"/>
    <property type="molecule type" value="Genomic_DNA"/>
</dbReference>
<protein>
    <recommendedName>
        <fullName evidence="4">Gag protein</fullName>
    </recommendedName>
</protein>
<reference evidence="2" key="2">
    <citation type="submission" date="2022-01" db="EMBL/GenBank/DDBJ databases">
        <authorList>
            <person name="Yamashiro T."/>
            <person name="Shiraishi A."/>
            <person name="Satake H."/>
            <person name="Nakayama K."/>
        </authorList>
    </citation>
    <scope>NUCLEOTIDE SEQUENCE</scope>
</reference>
<feature type="region of interest" description="Disordered" evidence="1">
    <location>
        <begin position="176"/>
        <end position="244"/>
    </location>
</feature>
<dbReference type="Proteomes" id="UP001151760">
    <property type="component" value="Unassembled WGS sequence"/>
</dbReference>
<gene>
    <name evidence="2" type="ORF">Tco_1113506</name>
</gene>
<organism evidence="2 3">
    <name type="scientific">Tanacetum coccineum</name>
    <dbReference type="NCBI Taxonomy" id="301880"/>
    <lineage>
        <taxon>Eukaryota</taxon>
        <taxon>Viridiplantae</taxon>
        <taxon>Streptophyta</taxon>
        <taxon>Embryophyta</taxon>
        <taxon>Tracheophyta</taxon>
        <taxon>Spermatophyta</taxon>
        <taxon>Magnoliopsida</taxon>
        <taxon>eudicotyledons</taxon>
        <taxon>Gunneridae</taxon>
        <taxon>Pentapetalae</taxon>
        <taxon>asterids</taxon>
        <taxon>campanulids</taxon>
        <taxon>Asterales</taxon>
        <taxon>Asteraceae</taxon>
        <taxon>Asteroideae</taxon>
        <taxon>Anthemideae</taxon>
        <taxon>Anthemidinae</taxon>
        <taxon>Tanacetum</taxon>
    </lineage>
</organism>